<reference evidence="2" key="1">
    <citation type="submission" date="2023-06" db="EMBL/GenBank/DDBJ databases">
        <authorList>
            <consortium name="Lawrence Berkeley National Laboratory"/>
            <person name="Ahrendt S."/>
            <person name="Sahu N."/>
            <person name="Indic B."/>
            <person name="Wong-Bajracharya J."/>
            <person name="Merenyi Z."/>
            <person name="Ke H.-M."/>
            <person name="Monk M."/>
            <person name="Kocsube S."/>
            <person name="Drula E."/>
            <person name="Lipzen A."/>
            <person name="Balint B."/>
            <person name="Henrissat B."/>
            <person name="Andreopoulos B."/>
            <person name="Martin F.M."/>
            <person name="Harder C.B."/>
            <person name="Rigling D."/>
            <person name="Ford K.L."/>
            <person name="Foster G.D."/>
            <person name="Pangilinan J."/>
            <person name="Papanicolaou A."/>
            <person name="Barry K."/>
            <person name="LaButti K."/>
            <person name="Viragh M."/>
            <person name="Koriabine M."/>
            <person name="Yan M."/>
            <person name="Riley R."/>
            <person name="Champramary S."/>
            <person name="Plett K.L."/>
            <person name="Tsai I.J."/>
            <person name="Slot J."/>
            <person name="Sipos G."/>
            <person name="Plett J."/>
            <person name="Nagy L.G."/>
            <person name="Grigoriev I.V."/>
        </authorList>
    </citation>
    <scope>NUCLEOTIDE SEQUENCE</scope>
    <source>
        <strain evidence="2">ICMP 16352</strain>
    </source>
</reference>
<evidence type="ECO:0000313" key="2">
    <source>
        <dbReference type="EMBL" id="KAK0471266.1"/>
    </source>
</evidence>
<comment type="caution">
    <text evidence="2">The sequence shown here is derived from an EMBL/GenBank/DDBJ whole genome shotgun (WGS) entry which is preliminary data.</text>
</comment>
<keyword evidence="3" id="KW-1185">Reference proteome</keyword>
<accession>A0AA39T890</accession>
<gene>
    <name evidence="2" type="ORF">IW261DRAFT_1512275</name>
</gene>
<dbReference type="AlphaFoldDB" id="A0AA39T890"/>
<evidence type="ECO:0000256" key="1">
    <source>
        <dbReference type="SAM" id="SignalP"/>
    </source>
</evidence>
<evidence type="ECO:0008006" key="4">
    <source>
        <dbReference type="Google" id="ProtNLM"/>
    </source>
</evidence>
<organism evidence="2 3">
    <name type="scientific">Armillaria novae-zelandiae</name>
    <dbReference type="NCBI Taxonomy" id="153914"/>
    <lineage>
        <taxon>Eukaryota</taxon>
        <taxon>Fungi</taxon>
        <taxon>Dikarya</taxon>
        <taxon>Basidiomycota</taxon>
        <taxon>Agaricomycotina</taxon>
        <taxon>Agaricomycetes</taxon>
        <taxon>Agaricomycetidae</taxon>
        <taxon>Agaricales</taxon>
        <taxon>Marasmiineae</taxon>
        <taxon>Physalacriaceae</taxon>
        <taxon>Armillaria</taxon>
    </lineage>
</organism>
<sequence>MLWHISGKFALNHVVCAIVFTETEVGQVLGMNVSPGSAGGSELFRSLVPSDCQGSKGGRRQFSVCHLSRLTTLYRDTM</sequence>
<keyword evidence="1" id="KW-0732">Signal</keyword>
<feature type="signal peptide" evidence="1">
    <location>
        <begin position="1"/>
        <end position="17"/>
    </location>
</feature>
<proteinExistence type="predicted"/>
<evidence type="ECO:0000313" key="3">
    <source>
        <dbReference type="Proteomes" id="UP001175227"/>
    </source>
</evidence>
<feature type="chain" id="PRO_5041304249" description="Secreted protein" evidence="1">
    <location>
        <begin position="18"/>
        <end position="78"/>
    </location>
</feature>
<dbReference type="EMBL" id="JAUEPR010000052">
    <property type="protein sequence ID" value="KAK0471266.1"/>
    <property type="molecule type" value="Genomic_DNA"/>
</dbReference>
<protein>
    <recommendedName>
        <fullName evidence="4">Secreted protein</fullName>
    </recommendedName>
</protein>
<name>A0AA39T890_9AGAR</name>
<dbReference type="Proteomes" id="UP001175227">
    <property type="component" value="Unassembled WGS sequence"/>
</dbReference>